<evidence type="ECO:0000256" key="1">
    <source>
        <dbReference type="ARBA" id="ARBA00006464"/>
    </source>
</evidence>
<name>A0A3D8Y740_9BACT</name>
<keyword evidence="5" id="KW-1185">Reference proteome</keyword>
<evidence type="ECO:0000313" key="4">
    <source>
        <dbReference type="EMBL" id="REA58708.1"/>
    </source>
</evidence>
<keyword evidence="2" id="KW-0472">Membrane</keyword>
<dbReference type="OrthoDB" id="9774190at2"/>
<comment type="similarity">
    <text evidence="1">Belongs to the bacterial sugar transferase family.</text>
</comment>
<dbReference type="GO" id="GO:0016780">
    <property type="term" value="F:phosphotransferase activity, for other substituted phosphate groups"/>
    <property type="evidence" value="ECO:0007669"/>
    <property type="project" value="TreeGrafter"/>
</dbReference>
<sequence>MYKRWGKRCLDLIVAGAGLIILFPLFVCIFLLIYLIDRSNPLFLQSRPGLNGYTFNIVKFRTMTDESSVRGDLEDKKRITRLGKILRQTSLDEIPQLWNVMKGEMSIVGPRPLLVEYLELYNREQKLRHTVKPGITGWSQINGRNAITWEQKLDMDVWYAQNVSFILDLRIILITALKLLKRPFGDLRETEIPEKFKG</sequence>
<dbReference type="Pfam" id="PF02397">
    <property type="entry name" value="Bac_transf"/>
    <property type="match status" value="1"/>
</dbReference>
<feature type="domain" description="Bacterial sugar transferase" evidence="3">
    <location>
        <begin position="7"/>
        <end position="180"/>
    </location>
</feature>
<dbReference type="Proteomes" id="UP000256373">
    <property type="component" value="Unassembled WGS sequence"/>
</dbReference>
<dbReference type="PANTHER" id="PTHR30576:SF8">
    <property type="entry name" value="UNDECAPRENYL-PHOSPHATE GALACTOSE PHOSPHOTRANSFERASE"/>
    <property type="match status" value="1"/>
</dbReference>
<organism evidence="4 5">
    <name type="scientific">Dyadobacter luteus</name>
    <dbReference type="NCBI Taxonomy" id="2259619"/>
    <lineage>
        <taxon>Bacteria</taxon>
        <taxon>Pseudomonadati</taxon>
        <taxon>Bacteroidota</taxon>
        <taxon>Cytophagia</taxon>
        <taxon>Cytophagales</taxon>
        <taxon>Spirosomataceae</taxon>
        <taxon>Dyadobacter</taxon>
    </lineage>
</organism>
<evidence type="ECO:0000313" key="5">
    <source>
        <dbReference type="Proteomes" id="UP000256373"/>
    </source>
</evidence>
<reference evidence="4 5" key="1">
    <citation type="submission" date="2018-07" db="EMBL/GenBank/DDBJ databases">
        <title>Dyadobacter roseus sp. nov., isolated from rose rhizosphere soil.</title>
        <authorList>
            <person name="Chen L."/>
        </authorList>
    </citation>
    <scope>NUCLEOTIDE SEQUENCE [LARGE SCALE GENOMIC DNA]</scope>
    <source>
        <strain evidence="4 5">RS19</strain>
    </source>
</reference>
<proteinExistence type="inferred from homology"/>
<evidence type="ECO:0000259" key="3">
    <source>
        <dbReference type="Pfam" id="PF02397"/>
    </source>
</evidence>
<dbReference type="RefSeq" id="WP_115832763.1">
    <property type="nucleotide sequence ID" value="NZ_QNUL01000019.1"/>
</dbReference>
<comment type="caution">
    <text evidence="4">The sequence shown here is derived from an EMBL/GenBank/DDBJ whole genome shotgun (WGS) entry which is preliminary data.</text>
</comment>
<dbReference type="PANTHER" id="PTHR30576">
    <property type="entry name" value="COLANIC BIOSYNTHESIS UDP-GLUCOSE LIPID CARRIER TRANSFERASE"/>
    <property type="match status" value="1"/>
</dbReference>
<gene>
    <name evidence="4" type="ORF">DSL64_20325</name>
</gene>
<accession>A0A3D8Y740</accession>
<evidence type="ECO:0000256" key="2">
    <source>
        <dbReference type="SAM" id="Phobius"/>
    </source>
</evidence>
<dbReference type="EMBL" id="QNUL01000019">
    <property type="protein sequence ID" value="REA58708.1"/>
    <property type="molecule type" value="Genomic_DNA"/>
</dbReference>
<keyword evidence="4" id="KW-0808">Transferase</keyword>
<protein>
    <submittedName>
        <fullName evidence="4">Lipid carrier--UDP-N-acetylgalactosaminyltransferase</fullName>
    </submittedName>
</protein>
<keyword evidence="2" id="KW-1133">Transmembrane helix</keyword>
<dbReference type="InterPro" id="IPR003362">
    <property type="entry name" value="Bact_transf"/>
</dbReference>
<dbReference type="AlphaFoldDB" id="A0A3D8Y740"/>
<keyword evidence="2" id="KW-0812">Transmembrane</keyword>
<feature type="transmembrane region" description="Helical" evidence="2">
    <location>
        <begin position="12"/>
        <end position="36"/>
    </location>
</feature>